<dbReference type="EMBL" id="MSDQ01000027">
    <property type="protein sequence ID" value="OLO11115.1"/>
    <property type="molecule type" value="Genomic_DNA"/>
</dbReference>
<sequence>MDDEEKIIANAVAFARRNKKRIARERTDPRRYEPEEQPISIFMAGSPGAGKTEIAKEYVAALDELKAEGVDGLGNILRIDPDDLREELPGYTGNNSWLFQGAVSILVEKIHDLMLKQRQSFILDGTLASFDIASKNIARSLQKARNVQIFYVYQHPRLAWQFVCSREKVEGRHIPLEGFVRQFLDVQEVVSWIKRDFGEQVVLDMIIKNTDGTNQRWESDIDSIDAYLPERYTCEQLESLLTGEDET</sequence>
<dbReference type="Pfam" id="PF06414">
    <property type="entry name" value="Zeta_toxin"/>
    <property type="match status" value="1"/>
</dbReference>
<evidence type="ECO:0000313" key="4">
    <source>
        <dbReference type="EMBL" id="OLO11115.1"/>
    </source>
</evidence>
<comment type="caution">
    <text evidence="4">The sequence shown here is derived from an EMBL/GenBank/DDBJ whole genome shotgun (WGS) entry which is preliminary data.</text>
</comment>
<protein>
    <submittedName>
        <fullName evidence="4">Zeta toxin</fullName>
    </submittedName>
</protein>
<reference evidence="4 5" key="1">
    <citation type="submission" date="2016-12" db="EMBL/GenBank/DDBJ databases">
        <title>Draft genome sequences of strains Salinicola socius SMB35, Salinicola sp. MH3R3-1 and Chromohalobacter sp. SMB17 from the Verkhnekamsk potash mining region of Russia.</title>
        <authorList>
            <person name="Mavrodi D.V."/>
            <person name="Olsson B.E."/>
            <person name="Korsakova E.S."/>
            <person name="Pyankova A."/>
            <person name="Mavrodi O.V."/>
            <person name="Plotnikova E.G."/>
        </authorList>
    </citation>
    <scope>NUCLEOTIDE SEQUENCE [LARGE SCALE GENOMIC DNA]</scope>
    <source>
        <strain evidence="4 5">SMB17</strain>
    </source>
</reference>
<name>A0A1Q8TBS6_9GAMM</name>
<dbReference type="InterPro" id="IPR027417">
    <property type="entry name" value="P-loop_NTPase"/>
</dbReference>
<evidence type="ECO:0000313" key="5">
    <source>
        <dbReference type="Proteomes" id="UP000186806"/>
    </source>
</evidence>
<dbReference type="RefSeq" id="WP_075369546.1">
    <property type="nucleotide sequence ID" value="NZ_MSDQ01000027.1"/>
</dbReference>
<keyword evidence="1" id="KW-0547">Nucleotide-binding</keyword>
<accession>A0A1Q8TBS6</accession>
<proteinExistence type="predicted"/>
<dbReference type="GO" id="GO:0016301">
    <property type="term" value="F:kinase activity"/>
    <property type="evidence" value="ECO:0007669"/>
    <property type="project" value="InterPro"/>
</dbReference>
<dbReference type="InterPro" id="IPR010488">
    <property type="entry name" value="Zeta_toxin_domain"/>
</dbReference>
<organism evidence="4 5">
    <name type="scientific">Chromohalobacter japonicus</name>
    <dbReference type="NCBI Taxonomy" id="223900"/>
    <lineage>
        <taxon>Bacteria</taxon>
        <taxon>Pseudomonadati</taxon>
        <taxon>Pseudomonadota</taxon>
        <taxon>Gammaproteobacteria</taxon>
        <taxon>Oceanospirillales</taxon>
        <taxon>Halomonadaceae</taxon>
        <taxon>Chromohalobacter</taxon>
    </lineage>
</organism>
<dbReference type="SUPFAM" id="SSF52540">
    <property type="entry name" value="P-loop containing nucleoside triphosphate hydrolases"/>
    <property type="match status" value="1"/>
</dbReference>
<evidence type="ECO:0000256" key="1">
    <source>
        <dbReference type="ARBA" id="ARBA00022741"/>
    </source>
</evidence>
<dbReference type="AlphaFoldDB" id="A0A1Q8TBS6"/>
<dbReference type="GO" id="GO:0005524">
    <property type="term" value="F:ATP binding"/>
    <property type="evidence" value="ECO:0007669"/>
    <property type="project" value="UniProtKB-KW"/>
</dbReference>
<keyword evidence="2" id="KW-0067">ATP-binding</keyword>
<evidence type="ECO:0000259" key="3">
    <source>
        <dbReference type="Pfam" id="PF06414"/>
    </source>
</evidence>
<feature type="domain" description="Zeta toxin" evidence="3">
    <location>
        <begin position="26"/>
        <end position="220"/>
    </location>
</feature>
<evidence type="ECO:0000256" key="2">
    <source>
        <dbReference type="ARBA" id="ARBA00022840"/>
    </source>
</evidence>
<keyword evidence="5" id="KW-1185">Reference proteome</keyword>
<dbReference type="Gene3D" id="3.40.50.300">
    <property type="entry name" value="P-loop containing nucleotide triphosphate hydrolases"/>
    <property type="match status" value="1"/>
</dbReference>
<dbReference type="Proteomes" id="UP000186806">
    <property type="component" value="Unassembled WGS sequence"/>
</dbReference>
<gene>
    <name evidence="4" type="ORF">BTW10_11660</name>
</gene>